<evidence type="ECO:0000313" key="3">
    <source>
        <dbReference type="EMBL" id="CAF3467000.1"/>
    </source>
</evidence>
<evidence type="ECO:0000313" key="7">
    <source>
        <dbReference type="EMBL" id="CAF4424421.1"/>
    </source>
</evidence>
<dbReference type="EMBL" id="CAJOBQ010000839">
    <property type="protein sequence ID" value="CAF4424421.1"/>
    <property type="molecule type" value="Genomic_DNA"/>
</dbReference>
<evidence type="ECO:0000313" key="9">
    <source>
        <dbReference type="EMBL" id="CAF4545730.1"/>
    </source>
</evidence>
<dbReference type="EMBL" id="CAJOBO010002064">
    <property type="protein sequence ID" value="CAF4428610.1"/>
    <property type="molecule type" value="Genomic_DNA"/>
</dbReference>
<organism evidence="3 11">
    <name type="scientific">Rotaria socialis</name>
    <dbReference type="NCBI Taxonomy" id="392032"/>
    <lineage>
        <taxon>Eukaryota</taxon>
        <taxon>Metazoa</taxon>
        <taxon>Spiralia</taxon>
        <taxon>Gnathifera</taxon>
        <taxon>Rotifera</taxon>
        <taxon>Eurotatoria</taxon>
        <taxon>Bdelloidea</taxon>
        <taxon>Philodinida</taxon>
        <taxon>Philodinidae</taxon>
        <taxon>Rotaria</taxon>
    </lineage>
</organism>
<evidence type="ECO:0000313" key="5">
    <source>
        <dbReference type="EMBL" id="CAF3518335.1"/>
    </source>
</evidence>
<proteinExistence type="predicted"/>
<dbReference type="EMBL" id="CAJNXB010003522">
    <property type="protein sequence ID" value="CAF3322411.1"/>
    <property type="molecule type" value="Genomic_DNA"/>
</dbReference>
<dbReference type="Proteomes" id="UP000663833">
    <property type="component" value="Unassembled WGS sequence"/>
</dbReference>
<evidence type="ECO:0000313" key="4">
    <source>
        <dbReference type="EMBL" id="CAF3490841.1"/>
    </source>
</evidence>
<evidence type="ECO:0000313" key="6">
    <source>
        <dbReference type="EMBL" id="CAF4287442.1"/>
    </source>
</evidence>
<dbReference type="AlphaFoldDB" id="A0A818EXV0"/>
<dbReference type="Proteomes" id="UP000663872">
    <property type="component" value="Unassembled WGS sequence"/>
</dbReference>
<evidence type="ECO:0000313" key="8">
    <source>
        <dbReference type="EMBL" id="CAF4428610.1"/>
    </source>
</evidence>
<evidence type="ECO:0000313" key="1">
    <source>
        <dbReference type="EMBL" id="CAF3322411.1"/>
    </source>
</evidence>
<dbReference type="Proteomes" id="UP000663838">
    <property type="component" value="Unassembled WGS sequence"/>
</dbReference>
<gene>
    <name evidence="4" type="ORF">FME351_LOCUS16148</name>
    <name evidence="3" type="ORF">GRG538_LOCUS15367</name>
    <name evidence="8" type="ORF">HFQ381_LOCUS22161</name>
    <name evidence="5" type="ORF">KIK155_LOCUS16771</name>
    <name evidence="2" type="ORF">LUA448_LOCUS10094</name>
    <name evidence="9" type="ORF">QYT958_LOCUS7933</name>
    <name evidence="1" type="ORF">TIS948_LOCUS20313</name>
    <name evidence="10" type="ORF">TOA249_LOCUS20967</name>
    <name evidence="7" type="ORF">TSG867_LOCUS14809</name>
    <name evidence="6" type="ORF">UJA718_LOCUS11788</name>
</gene>
<evidence type="ECO:0000313" key="10">
    <source>
        <dbReference type="EMBL" id="CAF4760087.1"/>
    </source>
</evidence>
<dbReference type="Proteomes" id="UP000663848">
    <property type="component" value="Unassembled WGS sequence"/>
</dbReference>
<evidence type="ECO:0000313" key="12">
    <source>
        <dbReference type="Proteomes" id="UP000663873"/>
    </source>
</evidence>
<dbReference type="EMBL" id="CAJNYV010002959">
    <property type="protein sequence ID" value="CAF3518335.1"/>
    <property type="molecule type" value="Genomic_DNA"/>
</dbReference>
<evidence type="ECO:0000313" key="11">
    <source>
        <dbReference type="Proteomes" id="UP000663872"/>
    </source>
</evidence>
<dbReference type="Proteomes" id="UP000663825">
    <property type="component" value="Unassembled WGS sequence"/>
</dbReference>
<sequence>MIHSSVVQVLVENGTFHRFILRFDQVNAVHHCDSRCHENLVRFYLVQIMSDNALSHLEKCRKIRQRYFAEDEDHIDIAQTCILIGDAYKMLDQSKIQNECFSSTYSIIIETEQAIGILMKRVNT</sequence>
<comment type="caution">
    <text evidence="3">The sequence shown here is derived from an EMBL/GenBank/DDBJ whole genome shotgun (WGS) entry which is preliminary data.</text>
</comment>
<dbReference type="Proteomes" id="UP000663862">
    <property type="component" value="Unassembled WGS sequence"/>
</dbReference>
<protein>
    <submittedName>
        <fullName evidence="3">Uncharacterized protein</fullName>
    </submittedName>
</protein>
<dbReference type="EMBL" id="CAJNYU010001987">
    <property type="protein sequence ID" value="CAF3490841.1"/>
    <property type="molecule type" value="Genomic_DNA"/>
</dbReference>
<dbReference type="EMBL" id="CAJNYD010001178">
    <property type="protein sequence ID" value="CAF3322477.1"/>
    <property type="molecule type" value="Genomic_DNA"/>
</dbReference>
<accession>A0A818EXV0</accession>
<dbReference type="Proteomes" id="UP000663865">
    <property type="component" value="Unassembled WGS sequence"/>
</dbReference>
<dbReference type="EMBL" id="CAJOBP010001477">
    <property type="protein sequence ID" value="CAF4287442.1"/>
    <property type="molecule type" value="Genomic_DNA"/>
</dbReference>
<dbReference type="Proteomes" id="UP000663873">
    <property type="component" value="Unassembled WGS sequence"/>
</dbReference>
<dbReference type="Proteomes" id="UP000663869">
    <property type="component" value="Unassembled WGS sequence"/>
</dbReference>
<name>A0A818EXV0_9BILA</name>
<dbReference type="EMBL" id="CAJOBS010001767">
    <property type="protein sequence ID" value="CAF4760087.1"/>
    <property type="molecule type" value="Genomic_DNA"/>
</dbReference>
<dbReference type="Proteomes" id="UP000663851">
    <property type="component" value="Unassembled WGS sequence"/>
</dbReference>
<dbReference type="InterPro" id="IPR011990">
    <property type="entry name" value="TPR-like_helical_dom_sf"/>
</dbReference>
<keyword evidence="12" id="KW-1185">Reference proteome</keyword>
<dbReference type="EMBL" id="CAJNYT010002398">
    <property type="protein sequence ID" value="CAF3467000.1"/>
    <property type="molecule type" value="Genomic_DNA"/>
</dbReference>
<reference evidence="3" key="1">
    <citation type="submission" date="2021-02" db="EMBL/GenBank/DDBJ databases">
        <authorList>
            <person name="Nowell W R."/>
        </authorList>
    </citation>
    <scope>NUCLEOTIDE SEQUENCE</scope>
</reference>
<dbReference type="EMBL" id="CAJOBR010000777">
    <property type="protein sequence ID" value="CAF4545730.1"/>
    <property type="molecule type" value="Genomic_DNA"/>
</dbReference>
<evidence type="ECO:0000313" key="2">
    <source>
        <dbReference type="EMBL" id="CAF3322477.1"/>
    </source>
</evidence>
<dbReference type="Gene3D" id="1.25.40.10">
    <property type="entry name" value="Tetratricopeptide repeat domain"/>
    <property type="match status" value="1"/>
</dbReference>